<keyword evidence="2" id="KW-1185">Reference proteome</keyword>
<dbReference type="AlphaFoldDB" id="A0A0C5WMF9"/>
<dbReference type="EMBL" id="CP007202">
    <property type="protein sequence ID" value="AJR04080.1"/>
    <property type="molecule type" value="Genomic_DNA"/>
</dbReference>
<dbReference type="RefSeq" id="WP_044638792.1">
    <property type="nucleotide sequence ID" value="NZ_CP007202.1"/>
</dbReference>
<accession>A0A0C5WMF9</accession>
<dbReference type="PATRIC" id="fig|1454006.5.peg.2174"/>
<dbReference type="InterPro" id="IPR016084">
    <property type="entry name" value="Haem_Oase-like_multi-hlx"/>
</dbReference>
<dbReference type="STRING" id="1454006.AW14_10970"/>
<dbReference type="OrthoDB" id="9791270at2"/>
<dbReference type="HOGENOM" id="CLU_094210_0_0_10"/>
<dbReference type="Pfam" id="PF11251">
    <property type="entry name" value="DUF3050"/>
    <property type="match status" value="1"/>
</dbReference>
<dbReference type="KEGG" id="sze:AW14_10970"/>
<organism evidence="1 2">
    <name type="scientific">Siansivirga zeaxanthinifaciens CC-SAMT-1</name>
    <dbReference type="NCBI Taxonomy" id="1454006"/>
    <lineage>
        <taxon>Bacteria</taxon>
        <taxon>Pseudomonadati</taxon>
        <taxon>Bacteroidota</taxon>
        <taxon>Flavobacteriia</taxon>
        <taxon>Flavobacteriales</taxon>
        <taxon>Flavobacteriaceae</taxon>
        <taxon>Siansivirga</taxon>
    </lineage>
</organism>
<reference evidence="1 2" key="1">
    <citation type="submission" date="2014-02" db="EMBL/GenBank/DDBJ databases">
        <authorList>
            <person name="Young C.-C."/>
            <person name="Hameed A."/>
            <person name="Huang H.-C."/>
            <person name="Shahina M."/>
        </authorList>
    </citation>
    <scope>NUCLEOTIDE SEQUENCE [LARGE SCALE GENOMIC DNA]</scope>
    <source>
        <strain evidence="1 2">CC-SAMT-1</strain>
    </source>
</reference>
<dbReference type="Gene3D" id="1.20.910.10">
    <property type="entry name" value="Heme oxygenase-like"/>
    <property type="match status" value="1"/>
</dbReference>
<sequence length="264" mass="30691">MDKLQYIEDNISQYRELLKSHILYKSLTSIEDIKVFTENHVFAVWDFMSLLKALQIQLTNVDIPWLPKENPVLTRFINEIVLGEESDVNELNEPKSHFEMYCDAMQQIGADMSQINLLKNLISSGLSIENVLNELDIDLPVLEFVKFTFDVIKTKKPHLIASAFTYGREDIIPDIFLEILKKSSSQSKPYNKLIYYLERHIELDKDSHGPLSLQMINELCGDSNTKWLETLEIAKESLQKRINLWDSINKSIQNKKNNFKPVNL</sequence>
<name>A0A0C5WMF9_9FLAO</name>
<dbReference type="Proteomes" id="UP000032229">
    <property type="component" value="Chromosome"/>
</dbReference>
<protein>
    <submittedName>
        <fullName evidence="1">Heme oxygenase</fullName>
    </submittedName>
</protein>
<gene>
    <name evidence="1" type="ORF">AW14_10970</name>
</gene>
<proteinExistence type="predicted"/>
<evidence type="ECO:0000313" key="2">
    <source>
        <dbReference type="Proteomes" id="UP000032229"/>
    </source>
</evidence>
<dbReference type="InterPro" id="IPR024423">
    <property type="entry name" value="DUF3050"/>
</dbReference>
<evidence type="ECO:0000313" key="1">
    <source>
        <dbReference type="EMBL" id="AJR04080.1"/>
    </source>
</evidence>
<dbReference type="SUPFAM" id="SSF48613">
    <property type="entry name" value="Heme oxygenase-like"/>
    <property type="match status" value="1"/>
</dbReference>